<organism evidence="2 3">
    <name type="scientific">Rotaria magnacalcarata</name>
    <dbReference type="NCBI Taxonomy" id="392030"/>
    <lineage>
        <taxon>Eukaryota</taxon>
        <taxon>Metazoa</taxon>
        <taxon>Spiralia</taxon>
        <taxon>Gnathifera</taxon>
        <taxon>Rotifera</taxon>
        <taxon>Eurotatoria</taxon>
        <taxon>Bdelloidea</taxon>
        <taxon>Philodinida</taxon>
        <taxon>Philodinidae</taxon>
        <taxon>Rotaria</taxon>
    </lineage>
</organism>
<proteinExistence type="predicted"/>
<dbReference type="EMBL" id="CAJNOW010020981">
    <property type="protein sequence ID" value="CAF1682321.1"/>
    <property type="molecule type" value="Genomic_DNA"/>
</dbReference>
<feature type="region of interest" description="Disordered" evidence="1">
    <location>
        <begin position="1"/>
        <end position="38"/>
    </location>
</feature>
<feature type="non-terminal residue" evidence="2">
    <location>
        <position position="1"/>
    </location>
</feature>
<reference evidence="2" key="1">
    <citation type="submission" date="2021-02" db="EMBL/GenBank/DDBJ databases">
        <authorList>
            <person name="Nowell W R."/>
        </authorList>
    </citation>
    <scope>NUCLEOTIDE SEQUENCE</scope>
</reference>
<evidence type="ECO:0000256" key="1">
    <source>
        <dbReference type="SAM" id="MobiDB-lite"/>
    </source>
</evidence>
<name>A0A816H0C8_9BILA</name>
<accession>A0A816H0C8</accession>
<dbReference type="Proteomes" id="UP000663834">
    <property type="component" value="Unassembled WGS sequence"/>
</dbReference>
<sequence>MRAKRRTVNKTKVVDYKENESNGDSVAKNSEAHVVDKA</sequence>
<gene>
    <name evidence="2" type="ORF">KQP761_LOCUS37075</name>
</gene>
<feature type="non-terminal residue" evidence="2">
    <location>
        <position position="38"/>
    </location>
</feature>
<evidence type="ECO:0000313" key="2">
    <source>
        <dbReference type="EMBL" id="CAF1682321.1"/>
    </source>
</evidence>
<evidence type="ECO:0000313" key="3">
    <source>
        <dbReference type="Proteomes" id="UP000663834"/>
    </source>
</evidence>
<dbReference type="AlphaFoldDB" id="A0A816H0C8"/>
<comment type="caution">
    <text evidence="2">The sequence shown here is derived from an EMBL/GenBank/DDBJ whole genome shotgun (WGS) entry which is preliminary data.</text>
</comment>
<protein>
    <submittedName>
        <fullName evidence="2">Uncharacterized protein</fullName>
    </submittedName>
</protein>